<proteinExistence type="predicted"/>
<evidence type="ECO:0000256" key="5">
    <source>
        <dbReference type="ARBA" id="ARBA00022967"/>
    </source>
</evidence>
<dbReference type="InterPro" id="IPR047641">
    <property type="entry name" value="ABC_transpr_MalK/UgpC-like"/>
</dbReference>
<feature type="domain" description="ABC transporter" evidence="7">
    <location>
        <begin position="4"/>
        <end position="234"/>
    </location>
</feature>
<dbReference type="Gene3D" id="3.40.50.300">
    <property type="entry name" value="P-loop containing nucleotide triphosphate hydrolases"/>
    <property type="match status" value="1"/>
</dbReference>
<evidence type="ECO:0000256" key="2">
    <source>
        <dbReference type="ARBA" id="ARBA00022475"/>
    </source>
</evidence>
<evidence type="ECO:0000313" key="9">
    <source>
        <dbReference type="Proteomes" id="UP001204851"/>
    </source>
</evidence>
<evidence type="ECO:0000313" key="8">
    <source>
        <dbReference type="EMBL" id="MCO5977679.1"/>
    </source>
</evidence>
<dbReference type="EMBL" id="JAMXMC010000007">
    <property type="protein sequence ID" value="MCO5977679.1"/>
    <property type="molecule type" value="Genomic_DNA"/>
</dbReference>
<organism evidence="8 9">
    <name type="scientific">Ideonella oryzae</name>
    <dbReference type="NCBI Taxonomy" id="2937441"/>
    <lineage>
        <taxon>Bacteria</taxon>
        <taxon>Pseudomonadati</taxon>
        <taxon>Pseudomonadota</taxon>
        <taxon>Betaproteobacteria</taxon>
        <taxon>Burkholderiales</taxon>
        <taxon>Sphaerotilaceae</taxon>
        <taxon>Ideonella</taxon>
    </lineage>
</organism>
<dbReference type="PROSITE" id="PS00211">
    <property type="entry name" value="ABC_TRANSPORTER_1"/>
    <property type="match status" value="1"/>
</dbReference>
<sequence>MSDLRLEGIEQHFGGQPVLRGIDLAVARGEFIALLGASGCGKTTLLRLIAGLDRPSAGRIWIGGRDVTALEPAARQLSLVFQSYALFPHLDVAQNILFGLRARRVPRQEQTRRLDQAVQMLGLSALLQRKPGQLSGGQRQRVALARAVVSQHPLCLMDEPLSNLDAQLRAEMRGELRRLQQTLGLTLVYVTHDQVEAMSMADRIVLMHQGRIAQVGAPAELYDHPAHPVVASFIGQPPMNLIRWPGEAGWRGIRPEHITLGQGPHQAVIESTEYHGADSLLTLRLHGQSLKVRHPGHPASGAWTVGQSVSLGWPAERECRFAADAA</sequence>
<dbReference type="InterPro" id="IPR013611">
    <property type="entry name" value="Transp-assoc_OB_typ2"/>
</dbReference>
<evidence type="ECO:0000256" key="3">
    <source>
        <dbReference type="ARBA" id="ARBA00022741"/>
    </source>
</evidence>
<dbReference type="SMART" id="SM00382">
    <property type="entry name" value="AAA"/>
    <property type="match status" value="1"/>
</dbReference>
<evidence type="ECO:0000259" key="7">
    <source>
        <dbReference type="PROSITE" id="PS50893"/>
    </source>
</evidence>
<dbReference type="PROSITE" id="PS50893">
    <property type="entry name" value="ABC_TRANSPORTER_2"/>
    <property type="match status" value="1"/>
</dbReference>
<dbReference type="InterPro" id="IPR027417">
    <property type="entry name" value="P-loop_NTPase"/>
</dbReference>
<keyword evidence="4 8" id="KW-0067">ATP-binding</keyword>
<keyword evidence="1" id="KW-0813">Transport</keyword>
<evidence type="ECO:0000256" key="4">
    <source>
        <dbReference type="ARBA" id="ARBA00022840"/>
    </source>
</evidence>
<keyword evidence="5" id="KW-1278">Translocase</keyword>
<comment type="caution">
    <text evidence="8">The sequence shown here is derived from an EMBL/GenBank/DDBJ whole genome shotgun (WGS) entry which is preliminary data.</text>
</comment>
<dbReference type="PANTHER" id="PTHR43875:SF15">
    <property type="entry name" value="TREHALOSE IMPORT ATP-BINDING PROTEIN SUGC"/>
    <property type="match status" value="1"/>
</dbReference>
<dbReference type="RefSeq" id="WP_252770179.1">
    <property type="nucleotide sequence ID" value="NZ_JAMXMC010000007.1"/>
</dbReference>
<dbReference type="SUPFAM" id="SSF52540">
    <property type="entry name" value="P-loop containing nucleoside triphosphate hydrolases"/>
    <property type="match status" value="1"/>
</dbReference>
<gene>
    <name evidence="8" type="ORF">M0L44_13300</name>
</gene>
<dbReference type="PANTHER" id="PTHR43875">
    <property type="entry name" value="MALTODEXTRIN IMPORT ATP-BINDING PROTEIN MSMX"/>
    <property type="match status" value="1"/>
</dbReference>
<dbReference type="InterPro" id="IPR003439">
    <property type="entry name" value="ABC_transporter-like_ATP-bd"/>
</dbReference>
<protein>
    <submittedName>
        <fullName evidence="8">ABC transporter ATP-binding protein</fullName>
    </submittedName>
</protein>
<dbReference type="Proteomes" id="UP001204851">
    <property type="component" value="Unassembled WGS sequence"/>
</dbReference>
<keyword evidence="9" id="KW-1185">Reference proteome</keyword>
<dbReference type="InterPro" id="IPR003593">
    <property type="entry name" value="AAA+_ATPase"/>
</dbReference>
<dbReference type="Pfam" id="PF00005">
    <property type="entry name" value="ABC_tran"/>
    <property type="match status" value="1"/>
</dbReference>
<keyword evidence="3" id="KW-0547">Nucleotide-binding</keyword>
<dbReference type="InterPro" id="IPR008995">
    <property type="entry name" value="Mo/tungstate-bd_C_term_dom"/>
</dbReference>
<dbReference type="Gene3D" id="2.40.50.140">
    <property type="entry name" value="Nucleic acid-binding proteins"/>
    <property type="match status" value="1"/>
</dbReference>
<evidence type="ECO:0000256" key="6">
    <source>
        <dbReference type="ARBA" id="ARBA00023136"/>
    </source>
</evidence>
<dbReference type="InterPro" id="IPR017871">
    <property type="entry name" value="ABC_transporter-like_CS"/>
</dbReference>
<accession>A0ABT1BN77</accession>
<evidence type="ECO:0000256" key="1">
    <source>
        <dbReference type="ARBA" id="ARBA00022448"/>
    </source>
</evidence>
<dbReference type="InterPro" id="IPR012340">
    <property type="entry name" value="NA-bd_OB-fold"/>
</dbReference>
<dbReference type="SUPFAM" id="SSF50331">
    <property type="entry name" value="MOP-like"/>
    <property type="match status" value="1"/>
</dbReference>
<dbReference type="Pfam" id="PF08402">
    <property type="entry name" value="TOBE_2"/>
    <property type="match status" value="1"/>
</dbReference>
<keyword evidence="2" id="KW-1003">Cell membrane</keyword>
<keyword evidence="6" id="KW-0472">Membrane</keyword>
<dbReference type="GO" id="GO:0005524">
    <property type="term" value="F:ATP binding"/>
    <property type="evidence" value="ECO:0007669"/>
    <property type="project" value="UniProtKB-KW"/>
</dbReference>
<reference evidence="8 9" key="1">
    <citation type="submission" date="2022-06" db="EMBL/GenBank/DDBJ databases">
        <title>Ideonella sp. NS12-5 Genome sequencing and assembly.</title>
        <authorList>
            <person name="Jung Y."/>
        </authorList>
    </citation>
    <scope>NUCLEOTIDE SEQUENCE [LARGE SCALE GENOMIC DNA]</scope>
    <source>
        <strain evidence="8 9">NS12-5</strain>
    </source>
</reference>
<name>A0ABT1BN77_9BURK</name>